<comment type="caution">
    <text evidence="2">The sequence shown here is derived from an EMBL/GenBank/DDBJ whole genome shotgun (WGS) entry which is preliminary data.</text>
</comment>
<keyword evidence="1" id="KW-0472">Membrane</keyword>
<name>A0A817RPM8_9BILA</name>
<dbReference type="AlphaFoldDB" id="A0A817RPM8"/>
<evidence type="ECO:0000313" key="2">
    <source>
        <dbReference type="EMBL" id="CAF3264838.1"/>
    </source>
</evidence>
<dbReference type="Proteomes" id="UP000663872">
    <property type="component" value="Unassembled WGS sequence"/>
</dbReference>
<accession>A0A817RPM8</accession>
<gene>
    <name evidence="4" type="ORF">GRG538_LOCUS11511</name>
    <name evidence="3" type="ORF">LUA448_LOCUS17150</name>
    <name evidence="2" type="ORF">TIS948_LOCUS16001</name>
</gene>
<protein>
    <submittedName>
        <fullName evidence="2">Uncharacterized protein</fullName>
    </submittedName>
</protein>
<dbReference type="EMBL" id="CAJNXB010002622">
    <property type="protein sequence ID" value="CAF3264838.1"/>
    <property type="molecule type" value="Genomic_DNA"/>
</dbReference>
<dbReference type="EMBL" id="CAJNYD010002157">
    <property type="protein sequence ID" value="CAF3396390.1"/>
    <property type="molecule type" value="Genomic_DNA"/>
</dbReference>
<keyword evidence="1" id="KW-1133">Transmembrane helix</keyword>
<evidence type="ECO:0000313" key="5">
    <source>
        <dbReference type="Proteomes" id="UP000663825"/>
    </source>
</evidence>
<reference evidence="2" key="1">
    <citation type="submission" date="2021-02" db="EMBL/GenBank/DDBJ databases">
        <authorList>
            <person name="Nowell W R."/>
        </authorList>
    </citation>
    <scope>NUCLEOTIDE SEQUENCE</scope>
</reference>
<sequence>MHLADQLDFDTIVMKLFFAIVLCATIRYAIYSDASLINLSHIKDIILNVLLYVDLSFFNVFFTMDEAVVKTHGVQWF</sequence>
<keyword evidence="1" id="KW-0812">Transmembrane</keyword>
<organism evidence="2 5">
    <name type="scientific">Rotaria socialis</name>
    <dbReference type="NCBI Taxonomy" id="392032"/>
    <lineage>
        <taxon>Eukaryota</taxon>
        <taxon>Metazoa</taxon>
        <taxon>Spiralia</taxon>
        <taxon>Gnathifera</taxon>
        <taxon>Rotifera</taxon>
        <taxon>Eurotatoria</taxon>
        <taxon>Bdelloidea</taxon>
        <taxon>Philodinida</taxon>
        <taxon>Philodinidae</taxon>
        <taxon>Rotaria</taxon>
    </lineage>
</organism>
<feature type="transmembrane region" description="Helical" evidence="1">
    <location>
        <begin position="12"/>
        <end position="30"/>
    </location>
</feature>
<evidence type="ECO:0000313" key="3">
    <source>
        <dbReference type="EMBL" id="CAF3396390.1"/>
    </source>
</evidence>
<proteinExistence type="predicted"/>
<evidence type="ECO:0000313" key="4">
    <source>
        <dbReference type="EMBL" id="CAF3417839.1"/>
    </source>
</evidence>
<feature type="transmembrane region" description="Helical" evidence="1">
    <location>
        <begin position="42"/>
        <end position="62"/>
    </location>
</feature>
<evidence type="ECO:0000256" key="1">
    <source>
        <dbReference type="SAM" id="Phobius"/>
    </source>
</evidence>
<dbReference type="Proteomes" id="UP000663825">
    <property type="component" value="Unassembled WGS sequence"/>
</dbReference>
<dbReference type="Proteomes" id="UP000663833">
    <property type="component" value="Unassembled WGS sequence"/>
</dbReference>
<dbReference type="EMBL" id="CAJNYT010001541">
    <property type="protein sequence ID" value="CAF3417839.1"/>
    <property type="molecule type" value="Genomic_DNA"/>
</dbReference>